<evidence type="ECO:0000256" key="1">
    <source>
        <dbReference type="SAM" id="MobiDB-lite"/>
    </source>
</evidence>
<dbReference type="Pfam" id="PF08895">
    <property type="entry name" value="DUF1840"/>
    <property type="match status" value="1"/>
</dbReference>
<gene>
    <name evidence="2" type="ORF">HXL68_00190</name>
</gene>
<evidence type="ECO:0000313" key="2">
    <source>
        <dbReference type="EMBL" id="MBF1163434.1"/>
    </source>
</evidence>
<comment type="caution">
    <text evidence="2">The sequence shown here is derived from an EMBL/GenBank/DDBJ whole genome shotgun (WGS) entry which is preliminary data.</text>
</comment>
<dbReference type="EMBL" id="JABZMI010000001">
    <property type="protein sequence ID" value="MBF1163434.1"/>
    <property type="molecule type" value="Genomic_DNA"/>
</dbReference>
<dbReference type="RefSeq" id="WP_027456947.1">
    <property type="nucleotide sequence ID" value="NZ_JARBJQ010000002.1"/>
</dbReference>
<accession>A0A930BQ23</accession>
<evidence type="ECO:0000313" key="3">
    <source>
        <dbReference type="Proteomes" id="UP000718593"/>
    </source>
</evidence>
<protein>
    <submittedName>
        <fullName evidence="2">DUF1840 domain-containing protein</fullName>
    </submittedName>
</protein>
<organism evidence="2 3">
    <name type="scientific">Dechloromonas agitata</name>
    <dbReference type="NCBI Taxonomy" id="73030"/>
    <lineage>
        <taxon>Bacteria</taxon>
        <taxon>Pseudomonadati</taxon>
        <taxon>Pseudomonadota</taxon>
        <taxon>Betaproteobacteria</taxon>
        <taxon>Rhodocyclales</taxon>
        <taxon>Azonexaceae</taxon>
        <taxon>Dechloromonas</taxon>
    </lineage>
</organism>
<name>A0A930BQ23_9RHOO</name>
<sequence>MLVQFVSSETGEVLMYADVARVLLQAMGKETTARGAFLPEQMLPAAQALRDAVQRSEAAQPPAEEDEEEEGKKKEIVVGLRQRAWPLIDMLERTARSGPKANIVWEAAADF</sequence>
<dbReference type="Proteomes" id="UP000718593">
    <property type="component" value="Unassembled WGS sequence"/>
</dbReference>
<feature type="region of interest" description="Disordered" evidence="1">
    <location>
        <begin position="49"/>
        <end position="75"/>
    </location>
</feature>
<proteinExistence type="predicted"/>
<dbReference type="AlphaFoldDB" id="A0A930BQ23"/>
<reference evidence="2" key="1">
    <citation type="submission" date="2020-04" db="EMBL/GenBank/DDBJ databases">
        <title>Deep metagenomics examines the oral microbiome during advanced dental caries in children, revealing novel taxa and co-occurrences with host molecules.</title>
        <authorList>
            <person name="Baker J.L."/>
            <person name="Morton J.T."/>
            <person name="Dinis M."/>
            <person name="Alvarez R."/>
            <person name="Tran N.C."/>
            <person name="Knight R."/>
            <person name="Edlund A."/>
        </authorList>
    </citation>
    <scope>NUCLEOTIDE SEQUENCE</scope>
    <source>
        <strain evidence="2">JCVI_32_bin.24</strain>
    </source>
</reference>
<dbReference type="InterPro" id="IPR014991">
    <property type="entry name" value="DUF1840"/>
</dbReference>